<dbReference type="PATRIC" id="fig|1705394.5.peg.660"/>
<dbReference type="Gene3D" id="2.30.30.240">
    <property type="entry name" value="PRC-barrel domain"/>
    <property type="match status" value="1"/>
</dbReference>
<name>A0A0M4NII6_9GAMM</name>
<dbReference type="InterPro" id="IPR002676">
    <property type="entry name" value="RimM_N"/>
</dbReference>
<keyword evidence="2 5" id="KW-0690">Ribosome biogenesis</keyword>
<comment type="similarity">
    <text evidence="5">Belongs to the RimM family.</text>
</comment>
<sequence length="179" mass="20462">MDQPLDNKRLLIGQINGLFGVQGWVKIFSHAHPRKNILSYQPWHIKVNGAWTTLEIVKGRVQAKTIVAQLKNVNDREVARDYIGTELYIEKSQLPKLPEGEYYWDELTGLEVVNCQGIVLGEIAYMVDTGSNKVMVVSAGTESSSSKDNKEHWVPYIEPFLISIDMDKRQILVDWDENF</sequence>
<evidence type="ECO:0000259" key="6">
    <source>
        <dbReference type="Pfam" id="PF01782"/>
    </source>
</evidence>
<dbReference type="RefSeq" id="WP_053951267.1">
    <property type="nucleotide sequence ID" value="NZ_CP010552.1"/>
</dbReference>
<dbReference type="Pfam" id="PF01782">
    <property type="entry name" value="RimM"/>
    <property type="match status" value="1"/>
</dbReference>
<dbReference type="GO" id="GO:0006364">
    <property type="term" value="P:rRNA processing"/>
    <property type="evidence" value="ECO:0007669"/>
    <property type="project" value="UniProtKB-UniRule"/>
</dbReference>
<comment type="domain">
    <text evidence="5">The PRC barrel domain binds ribosomal protein uS19.</text>
</comment>
<accession>A0A0M4NII6</accession>
<evidence type="ECO:0000256" key="5">
    <source>
        <dbReference type="HAMAP-Rule" id="MF_00014"/>
    </source>
</evidence>
<dbReference type="InterPro" id="IPR056792">
    <property type="entry name" value="PRC_RimM"/>
</dbReference>
<dbReference type="PANTHER" id="PTHR33692:SF1">
    <property type="entry name" value="RIBOSOME MATURATION FACTOR RIMM"/>
    <property type="match status" value="1"/>
</dbReference>
<dbReference type="GO" id="GO:0043022">
    <property type="term" value="F:ribosome binding"/>
    <property type="evidence" value="ECO:0007669"/>
    <property type="project" value="InterPro"/>
</dbReference>
<dbReference type="InterPro" id="IPR011961">
    <property type="entry name" value="RimM"/>
</dbReference>
<dbReference type="SUPFAM" id="SSF50346">
    <property type="entry name" value="PRC-barrel domain"/>
    <property type="match status" value="1"/>
</dbReference>
<dbReference type="STRING" id="1705394.SP60_03255"/>
<evidence type="ECO:0000313" key="8">
    <source>
        <dbReference type="EMBL" id="ALE52326.1"/>
    </source>
</evidence>
<evidence type="ECO:0000313" key="9">
    <source>
        <dbReference type="Proteomes" id="UP000058020"/>
    </source>
</evidence>
<dbReference type="GO" id="GO:0005840">
    <property type="term" value="C:ribosome"/>
    <property type="evidence" value="ECO:0007669"/>
    <property type="project" value="InterPro"/>
</dbReference>
<dbReference type="Gene3D" id="2.40.30.60">
    <property type="entry name" value="RimM"/>
    <property type="match status" value="1"/>
</dbReference>
<gene>
    <name evidence="5" type="primary">rimM</name>
    <name evidence="8" type="ORF">SP60_03255</name>
</gene>
<feature type="domain" description="RimM N-terminal" evidence="6">
    <location>
        <begin position="12"/>
        <end position="93"/>
    </location>
</feature>
<keyword evidence="3 5" id="KW-0698">rRNA processing</keyword>
<dbReference type="GO" id="GO:0042274">
    <property type="term" value="P:ribosomal small subunit biogenesis"/>
    <property type="evidence" value="ECO:0007669"/>
    <property type="project" value="UniProtKB-UniRule"/>
</dbReference>
<dbReference type="SUPFAM" id="SSF50447">
    <property type="entry name" value="Translation proteins"/>
    <property type="match status" value="1"/>
</dbReference>
<dbReference type="KEGG" id="tho:SP60_03255"/>
<dbReference type="GO" id="GO:0005737">
    <property type="term" value="C:cytoplasm"/>
    <property type="evidence" value="ECO:0007669"/>
    <property type="project" value="UniProtKB-SubCell"/>
</dbReference>
<evidence type="ECO:0000259" key="7">
    <source>
        <dbReference type="Pfam" id="PF24986"/>
    </source>
</evidence>
<comment type="subcellular location">
    <subcellularLocation>
        <location evidence="5">Cytoplasm</location>
    </subcellularLocation>
</comment>
<keyword evidence="1 5" id="KW-0963">Cytoplasm</keyword>
<dbReference type="InterPro" id="IPR036976">
    <property type="entry name" value="RimM_N_sf"/>
</dbReference>
<feature type="domain" description="Ribosome maturation factor RimM PRC barrel" evidence="7">
    <location>
        <begin position="104"/>
        <end position="177"/>
    </location>
</feature>
<comment type="function">
    <text evidence="5">An accessory protein needed during the final step in the assembly of 30S ribosomal subunit, possibly for assembly of the head region. Essential for efficient processing of 16S rRNA. May be needed both before and after RbfA during the maturation of 16S rRNA. It has affinity for free ribosomal 30S subunits but not for 70S ribosomes.</text>
</comment>
<dbReference type="InterPro" id="IPR009000">
    <property type="entry name" value="Transl_B-barrel_sf"/>
</dbReference>
<dbReference type="OrthoDB" id="9783509at2"/>
<reference evidence="8 9" key="1">
    <citation type="journal article" date="2015" name="Genome Announc.">
        <title>Genome Sequence of 'Candidatus Thioglobus autotrophica' Strain EF1, a Chemoautotroph from the SUP05 Clade of Marine Gammaproteobacteria.</title>
        <authorList>
            <person name="Shah V."/>
            <person name="Morris R.M."/>
        </authorList>
    </citation>
    <scope>NUCLEOTIDE SEQUENCE [LARGE SCALE GENOMIC DNA]</scope>
    <source>
        <strain evidence="8 9">EF1</strain>
    </source>
</reference>
<dbReference type="Proteomes" id="UP000058020">
    <property type="component" value="Chromosome"/>
</dbReference>
<dbReference type="NCBIfam" id="TIGR02273">
    <property type="entry name" value="16S_RimM"/>
    <property type="match status" value="1"/>
</dbReference>
<evidence type="ECO:0000256" key="3">
    <source>
        <dbReference type="ARBA" id="ARBA00022552"/>
    </source>
</evidence>
<dbReference type="AlphaFoldDB" id="A0A0M4NII6"/>
<evidence type="ECO:0000256" key="4">
    <source>
        <dbReference type="ARBA" id="ARBA00023186"/>
    </source>
</evidence>
<organism evidence="8 9">
    <name type="scientific">Candidatus Thioglobus autotrophicus</name>
    <dbReference type="NCBI Taxonomy" id="1705394"/>
    <lineage>
        <taxon>Bacteria</taxon>
        <taxon>Pseudomonadati</taxon>
        <taxon>Pseudomonadota</taxon>
        <taxon>Gammaproteobacteria</taxon>
        <taxon>Candidatus Pseudothioglobaceae</taxon>
        <taxon>Candidatus Thioglobus</taxon>
    </lineage>
</organism>
<dbReference type="Pfam" id="PF24986">
    <property type="entry name" value="PRC_RimM"/>
    <property type="match status" value="1"/>
</dbReference>
<keyword evidence="4 5" id="KW-0143">Chaperone</keyword>
<dbReference type="HAMAP" id="MF_00014">
    <property type="entry name" value="Ribosome_mat_RimM"/>
    <property type="match status" value="1"/>
</dbReference>
<dbReference type="PANTHER" id="PTHR33692">
    <property type="entry name" value="RIBOSOME MATURATION FACTOR RIMM"/>
    <property type="match status" value="1"/>
</dbReference>
<protein>
    <recommendedName>
        <fullName evidence="5">Ribosome maturation factor RimM</fullName>
    </recommendedName>
</protein>
<comment type="subunit">
    <text evidence="5">Binds ribosomal protein uS19.</text>
</comment>
<evidence type="ECO:0000256" key="1">
    <source>
        <dbReference type="ARBA" id="ARBA00022490"/>
    </source>
</evidence>
<dbReference type="InterPro" id="IPR011033">
    <property type="entry name" value="PRC_barrel-like_sf"/>
</dbReference>
<evidence type="ECO:0000256" key="2">
    <source>
        <dbReference type="ARBA" id="ARBA00022517"/>
    </source>
</evidence>
<proteinExistence type="inferred from homology"/>
<keyword evidence="9" id="KW-1185">Reference proteome</keyword>
<dbReference type="EMBL" id="CP010552">
    <property type="protein sequence ID" value="ALE52326.1"/>
    <property type="molecule type" value="Genomic_DNA"/>
</dbReference>